<evidence type="ECO:0000259" key="4">
    <source>
        <dbReference type="Pfam" id="PF03328"/>
    </source>
</evidence>
<dbReference type="GO" id="GO:0046872">
    <property type="term" value="F:metal ion binding"/>
    <property type="evidence" value="ECO:0007669"/>
    <property type="project" value="UniProtKB-KW"/>
</dbReference>
<dbReference type="EMBL" id="CP021368">
    <property type="protein sequence ID" value="ART61344.1"/>
    <property type="molecule type" value="Genomic_DNA"/>
</dbReference>
<dbReference type="PANTHER" id="PTHR30502">
    <property type="entry name" value="2-KETO-3-DEOXY-L-RHAMNONATE ALDOLASE"/>
    <property type="match status" value="1"/>
</dbReference>
<feature type="domain" description="HpcH/HpaI aldolase/citrate lyase" evidence="4">
    <location>
        <begin position="85"/>
        <end position="243"/>
    </location>
</feature>
<organism evidence="5 6">
    <name type="scientific">Acidovorax carolinensis</name>
    <dbReference type="NCBI Taxonomy" id="553814"/>
    <lineage>
        <taxon>Bacteria</taxon>
        <taxon>Pseudomonadati</taxon>
        <taxon>Pseudomonadota</taxon>
        <taxon>Betaproteobacteria</taxon>
        <taxon>Burkholderiales</taxon>
        <taxon>Comamonadaceae</taxon>
        <taxon>Acidovorax</taxon>
    </lineage>
</organism>
<dbReference type="PANTHER" id="PTHR30502:SF0">
    <property type="entry name" value="PHOSPHOENOLPYRUVATE CARBOXYLASE FAMILY PROTEIN"/>
    <property type="match status" value="1"/>
</dbReference>
<evidence type="ECO:0000256" key="3">
    <source>
        <dbReference type="ARBA" id="ARBA00023239"/>
    </source>
</evidence>
<keyword evidence="3" id="KW-0456">Lyase</keyword>
<sequence>MPNLVAGGRIRFELLDPGTVEALRDVTLLRPELPPEPSIDGSPSRHPSLPSAWRAAASTASWSTFRTGCSTTRPPSMRSRGCSRMGQALWVRVPANEPGMIGKVLDLGFKGLIRPMADSVDDARRLVAATRFLSPGERSYGQTRALLYERPTGFVERSNLDVLVLAMIETREALRPRERDMFRRRLDGVYIGPNDLGISMGHGAAIDREDGEVLAAFDHILAAARARRKFAGIHTASVDHAARMLARGLRHGDGV</sequence>
<evidence type="ECO:0000256" key="1">
    <source>
        <dbReference type="ARBA" id="ARBA00005568"/>
    </source>
</evidence>
<dbReference type="InterPro" id="IPR005000">
    <property type="entry name" value="Aldolase/citrate-lyase_domain"/>
</dbReference>
<reference evidence="5" key="1">
    <citation type="submission" date="2017-05" db="EMBL/GenBank/DDBJ databases">
        <title>Polyphasic characterization of four soil-derived phenanthrene-degrading Acidovorax strains and proposal of Acidovorax phenanthrenivorans sp. nov.</title>
        <authorList>
            <person name="Singleton D."/>
            <person name="Lee J."/>
            <person name="Dickey A.N."/>
            <person name="Stroud A."/>
            <person name="Scholl E.H."/>
            <person name="Wright F.A."/>
            <person name="Aitken M.D."/>
        </authorList>
    </citation>
    <scope>NUCLEOTIDE SEQUENCE</scope>
    <source>
        <strain evidence="5">P4</strain>
        <plasmid evidence="5">pACP4.2</plasmid>
    </source>
</reference>
<proteinExistence type="inferred from homology"/>
<evidence type="ECO:0000313" key="6">
    <source>
        <dbReference type="Proteomes" id="UP000194440"/>
    </source>
</evidence>
<name>A0A240UIL4_9BURK</name>
<protein>
    <recommendedName>
        <fullName evidence="4">HpcH/HpaI aldolase/citrate lyase domain-containing protein</fullName>
    </recommendedName>
</protein>
<geneLocation type="plasmid" evidence="5 6">
    <name>pACP4.2</name>
</geneLocation>
<dbReference type="Pfam" id="PF03328">
    <property type="entry name" value="HpcH_HpaI"/>
    <property type="match status" value="1"/>
</dbReference>
<gene>
    <name evidence="5" type="ORF">CBP36_20445</name>
</gene>
<dbReference type="SUPFAM" id="SSF51621">
    <property type="entry name" value="Phosphoenolpyruvate/pyruvate domain"/>
    <property type="match status" value="1"/>
</dbReference>
<dbReference type="Proteomes" id="UP000194440">
    <property type="component" value="Plasmid pACP4.2"/>
</dbReference>
<dbReference type="KEGG" id="acip:CBP36_20445"/>
<dbReference type="InterPro" id="IPR050251">
    <property type="entry name" value="HpcH-HpaI_aldolase"/>
</dbReference>
<evidence type="ECO:0000313" key="5">
    <source>
        <dbReference type="EMBL" id="ART61344.1"/>
    </source>
</evidence>
<dbReference type="KEGG" id="acis:CBP35_20525"/>
<keyword evidence="5" id="KW-0614">Plasmid</keyword>
<comment type="similarity">
    <text evidence="1">Belongs to the HpcH/HpaI aldolase family.</text>
</comment>
<dbReference type="InterPro" id="IPR015813">
    <property type="entry name" value="Pyrv/PenolPyrv_kinase-like_dom"/>
</dbReference>
<dbReference type="Gene3D" id="3.20.20.60">
    <property type="entry name" value="Phosphoenolpyruvate-binding domains"/>
    <property type="match status" value="1"/>
</dbReference>
<dbReference type="AlphaFoldDB" id="A0A240UIL4"/>
<dbReference type="GO" id="GO:0005737">
    <property type="term" value="C:cytoplasm"/>
    <property type="evidence" value="ECO:0007669"/>
    <property type="project" value="TreeGrafter"/>
</dbReference>
<keyword evidence="6" id="KW-1185">Reference proteome</keyword>
<evidence type="ECO:0000256" key="2">
    <source>
        <dbReference type="ARBA" id="ARBA00022723"/>
    </source>
</evidence>
<keyword evidence="2" id="KW-0479">Metal-binding</keyword>
<dbReference type="InterPro" id="IPR040442">
    <property type="entry name" value="Pyrv_kinase-like_dom_sf"/>
</dbReference>
<dbReference type="GO" id="GO:0016832">
    <property type="term" value="F:aldehyde-lyase activity"/>
    <property type="evidence" value="ECO:0007669"/>
    <property type="project" value="TreeGrafter"/>
</dbReference>
<accession>A0A240UIL4</accession>